<proteinExistence type="predicted"/>
<gene>
    <name evidence="5" type="ORF">S01H1_44738</name>
</gene>
<comment type="caution">
    <text evidence="5">The sequence shown here is derived from an EMBL/GenBank/DDBJ whole genome shotgun (WGS) entry which is preliminary data.</text>
</comment>
<feature type="region of interest" description="Disordered" evidence="2">
    <location>
        <begin position="151"/>
        <end position="173"/>
    </location>
</feature>
<dbReference type="GO" id="GO:0016594">
    <property type="term" value="F:glycine binding"/>
    <property type="evidence" value="ECO:0007669"/>
    <property type="project" value="TreeGrafter"/>
</dbReference>
<evidence type="ECO:0000256" key="3">
    <source>
        <dbReference type="SAM" id="Phobius"/>
    </source>
</evidence>
<dbReference type="Gene3D" id="3.90.1150.10">
    <property type="entry name" value="Aspartate Aminotransferase, domain 1"/>
    <property type="match status" value="1"/>
</dbReference>
<dbReference type="AlphaFoldDB" id="X0UVM0"/>
<dbReference type="InterPro" id="IPR015422">
    <property type="entry name" value="PyrdxlP-dep_Trfase_small"/>
</dbReference>
<feature type="transmembrane region" description="Helical" evidence="3">
    <location>
        <begin position="21"/>
        <end position="45"/>
    </location>
</feature>
<evidence type="ECO:0000256" key="2">
    <source>
        <dbReference type="SAM" id="MobiDB-lite"/>
    </source>
</evidence>
<feature type="non-terminal residue" evidence="5">
    <location>
        <position position="1"/>
    </location>
</feature>
<evidence type="ECO:0000313" key="5">
    <source>
        <dbReference type="EMBL" id="GAG09795.1"/>
    </source>
</evidence>
<dbReference type="SUPFAM" id="SSF53383">
    <property type="entry name" value="PLP-dependent transferases"/>
    <property type="match status" value="1"/>
</dbReference>
<dbReference type="Pfam" id="PF21478">
    <property type="entry name" value="GcvP2_C"/>
    <property type="match status" value="1"/>
</dbReference>
<keyword evidence="3" id="KW-0812">Transmembrane</keyword>
<evidence type="ECO:0000256" key="1">
    <source>
        <dbReference type="ARBA" id="ARBA00022898"/>
    </source>
</evidence>
<feature type="domain" description="Glycine dehydrogenase C-terminal" evidence="4">
    <location>
        <begin position="48"/>
        <end position="170"/>
    </location>
</feature>
<keyword evidence="3" id="KW-0472">Membrane</keyword>
<dbReference type="GO" id="GO:0019464">
    <property type="term" value="P:glycine decarboxylation via glycine cleavage system"/>
    <property type="evidence" value="ECO:0007669"/>
    <property type="project" value="TreeGrafter"/>
</dbReference>
<dbReference type="PANTHER" id="PTHR11773">
    <property type="entry name" value="GLYCINE DEHYDROGENASE, DECARBOXYLATING"/>
    <property type="match status" value="1"/>
</dbReference>
<keyword evidence="1" id="KW-0663">Pyridoxal phosphate</keyword>
<dbReference type="InterPro" id="IPR020581">
    <property type="entry name" value="GDC_P"/>
</dbReference>
<keyword evidence="3" id="KW-1133">Transmembrane helix</keyword>
<protein>
    <recommendedName>
        <fullName evidence="4">Glycine dehydrogenase C-terminal domain-containing protein</fullName>
    </recommendedName>
</protein>
<sequence length="197" mass="22171">CDGERYTLDWDRPQSIGKLRAFYGVAGAVLKAYAWVMSLGAAGLLEVSKVSVLNNNYLLKRMLEIPGVTAPYAKGRHRIEQVRYSWEDLCAETGVHSEDIGLRAADFGVHYWTSHHPFVVSEPCTLEPTESFSKADLDEYAAIMRHVAEEARTDPETVRTAPHNSTVHRADHASLDDPSQWAITWRAFQKKREQAEG</sequence>
<name>X0UVM0_9ZZZZ</name>
<dbReference type="GO" id="GO:0005829">
    <property type="term" value="C:cytosol"/>
    <property type="evidence" value="ECO:0007669"/>
    <property type="project" value="TreeGrafter"/>
</dbReference>
<dbReference type="InterPro" id="IPR049316">
    <property type="entry name" value="GDC-P_C"/>
</dbReference>
<dbReference type="GO" id="GO:0004375">
    <property type="term" value="F:glycine dehydrogenase (decarboxylating) activity"/>
    <property type="evidence" value="ECO:0007669"/>
    <property type="project" value="InterPro"/>
</dbReference>
<dbReference type="InterPro" id="IPR015424">
    <property type="entry name" value="PyrdxlP-dep_Trfase"/>
</dbReference>
<dbReference type="EMBL" id="BARS01028550">
    <property type="protein sequence ID" value="GAG09795.1"/>
    <property type="molecule type" value="Genomic_DNA"/>
</dbReference>
<reference evidence="5" key="1">
    <citation type="journal article" date="2014" name="Front. Microbiol.">
        <title>High frequency of phylogenetically diverse reductive dehalogenase-homologous genes in deep subseafloor sedimentary metagenomes.</title>
        <authorList>
            <person name="Kawai M."/>
            <person name="Futagami T."/>
            <person name="Toyoda A."/>
            <person name="Takaki Y."/>
            <person name="Nishi S."/>
            <person name="Hori S."/>
            <person name="Arai W."/>
            <person name="Tsubouchi T."/>
            <person name="Morono Y."/>
            <person name="Uchiyama I."/>
            <person name="Ito T."/>
            <person name="Fujiyama A."/>
            <person name="Inagaki F."/>
            <person name="Takami H."/>
        </authorList>
    </citation>
    <scope>NUCLEOTIDE SEQUENCE</scope>
    <source>
        <strain evidence="5">Expedition CK06-06</strain>
    </source>
</reference>
<accession>X0UVM0</accession>
<evidence type="ECO:0000259" key="4">
    <source>
        <dbReference type="Pfam" id="PF21478"/>
    </source>
</evidence>
<dbReference type="GO" id="GO:0005960">
    <property type="term" value="C:glycine cleavage complex"/>
    <property type="evidence" value="ECO:0007669"/>
    <property type="project" value="TreeGrafter"/>
</dbReference>
<dbReference type="GO" id="GO:0030170">
    <property type="term" value="F:pyridoxal phosphate binding"/>
    <property type="evidence" value="ECO:0007669"/>
    <property type="project" value="TreeGrafter"/>
</dbReference>
<organism evidence="5">
    <name type="scientific">marine sediment metagenome</name>
    <dbReference type="NCBI Taxonomy" id="412755"/>
    <lineage>
        <taxon>unclassified sequences</taxon>
        <taxon>metagenomes</taxon>
        <taxon>ecological metagenomes</taxon>
    </lineage>
</organism>
<dbReference type="PANTHER" id="PTHR11773:SF1">
    <property type="entry name" value="GLYCINE DEHYDROGENASE (DECARBOXYLATING), MITOCHONDRIAL"/>
    <property type="match status" value="1"/>
</dbReference>